<keyword evidence="2" id="KW-0732">Signal</keyword>
<feature type="compositionally biased region" description="Basic and acidic residues" evidence="1">
    <location>
        <begin position="157"/>
        <end position="166"/>
    </location>
</feature>
<evidence type="ECO:0000256" key="1">
    <source>
        <dbReference type="SAM" id="MobiDB-lite"/>
    </source>
</evidence>
<protein>
    <submittedName>
        <fullName evidence="3">Uncharacterized protein</fullName>
    </submittedName>
</protein>
<dbReference type="Proteomes" id="UP001152759">
    <property type="component" value="Chromosome 6"/>
</dbReference>
<evidence type="ECO:0000313" key="4">
    <source>
        <dbReference type="Proteomes" id="UP001152759"/>
    </source>
</evidence>
<dbReference type="EMBL" id="OU963867">
    <property type="protein sequence ID" value="CAH0392544.1"/>
    <property type="molecule type" value="Genomic_DNA"/>
</dbReference>
<dbReference type="KEGG" id="btab:109042046"/>
<reference evidence="3" key="1">
    <citation type="submission" date="2021-12" db="EMBL/GenBank/DDBJ databases">
        <authorList>
            <person name="King R."/>
        </authorList>
    </citation>
    <scope>NUCLEOTIDE SEQUENCE</scope>
</reference>
<name>A0A9P0AKQ1_BEMTA</name>
<feature type="region of interest" description="Disordered" evidence="1">
    <location>
        <begin position="145"/>
        <end position="166"/>
    </location>
</feature>
<dbReference type="AlphaFoldDB" id="A0A9P0AKQ1"/>
<organism evidence="3 4">
    <name type="scientific">Bemisia tabaci</name>
    <name type="common">Sweetpotato whitefly</name>
    <name type="synonym">Aleurodes tabaci</name>
    <dbReference type="NCBI Taxonomy" id="7038"/>
    <lineage>
        <taxon>Eukaryota</taxon>
        <taxon>Metazoa</taxon>
        <taxon>Ecdysozoa</taxon>
        <taxon>Arthropoda</taxon>
        <taxon>Hexapoda</taxon>
        <taxon>Insecta</taxon>
        <taxon>Pterygota</taxon>
        <taxon>Neoptera</taxon>
        <taxon>Paraneoptera</taxon>
        <taxon>Hemiptera</taxon>
        <taxon>Sternorrhyncha</taxon>
        <taxon>Aleyrodoidea</taxon>
        <taxon>Aleyrodidae</taxon>
        <taxon>Aleyrodinae</taxon>
        <taxon>Bemisia</taxon>
    </lineage>
</organism>
<accession>A0A9P0AKQ1</accession>
<feature type="signal peptide" evidence="2">
    <location>
        <begin position="1"/>
        <end position="36"/>
    </location>
</feature>
<proteinExistence type="predicted"/>
<evidence type="ECO:0000313" key="3">
    <source>
        <dbReference type="EMBL" id="CAH0392544.1"/>
    </source>
</evidence>
<evidence type="ECO:0000256" key="2">
    <source>
        <dbReference type="SAM" id="SignalP"/>
    </source>
</evidence>
<feature type="chain" id="PRO_5040447766" evidence="2">
    <location>
        <begin position="37"/>
        <end position="203"/>
    </location>
</feature>
<keyword evidence="4" id="KW-1185">Reference proteome</keyword>
<gene>
    <name evidence="3" type="ORF">BEMITA_LOCUS11054</name>
</gene>
<sequence length="203" mass="23475">MFFGKCRPRGAKPKMVCVYLVFCAVIFLLHLHESLAGKHTQKERDRTNNPCQLISKKNLKGSRNSRCQEDCEKMAKEWSNYKSTVKQHYRKKYDADMDAQVDEDSLRFSCADFTLGSCKYAKCTCSHFNPPEKVSTHHEKVPTHHEKVPTHHAKVPTHHEEVPTHHEEVPTGHVIHISSHLKDCRTKAKIFAEQFLSIEKIQL</sequence>